<protein>
    <submittedName>
        <fullName evidence="3">Uncharacterized protein</fullName>
    </submittedName>
</protein>
<organism evidence="3 4">
    <name type="scientific">Porites lobata</name>
    <dbReference type="NCBI Taxonomy" id="104759"/>
    <lineage>
        <taxon>Eukaryota</taxon>
        <taxon>Metazoa</taxon>
        <taxon>Cnidaria</taxon>
        <taxon>Anthozoa</taxon>
        <taxon>Hexacorallia</taxon>
        <taxon>Scleractinia</taxon>
        <taxon>Fungiina</taxon>
        <taxon>Poritidae</taxon>
        <taxon>Porites</taxon>
    </lineage>
</organism>
<proteinExistence type="predicted"/>
<reference evidence="3 4" key="1">
    <citation type="submission" date="2022-05" db="EMBL/GenBank/DDBJ databases">
        <authorList>
            <consortium name="Genoscope - CEA"/>
            <person name="William W."/>
        </authorList>
    </citation>
    <scope>NUCLEOTIDE SEQUENCE [LARGE SCALE GENOMIC DNA]</scope>
</reference>
<accession>A0ABN8MZV5</accession>
<dbReference type="Proteomes" id="UP001159405">
    <property type="component" value="Unassembled WGS sequence"/>
</dbReference>
<feature type="transmembrane region" description="Helical" evidence="2">
    <location>
        <begin position="179"/>
        <end position="200"/>
    </location>
</feature>
<evidence type="ECO:0000313" key="3">
    <source>
        <dbReference type="EMBL" id="CAH3039587.1"/>
    </source>
</evidence>
<evidence type="ECO:0000313" key="4">
    <source>
        <dbReference type="Proteomes" id="UP001159405"/>
    </source>
</evidence>
<gene>
    <name evidence="3" type="ORF">PLOB_00042783</name>
</gene>
<feature type="compositionally biased region" description="Low complexity" evidence="1">
    <location>
        <begin position="1"/>
        <end position="29"/>
    </location>
</feature>
<keyword evidence="2" id="KW-0472">Membrane</keyword>
<keyword evidence="2" id="KW-0812">Transmembrane</keyword>
<evidence type="ECO:0000256" key="1">
    <source>
        <dbReference type="SAM" id="MobiDB-lite"/>
    </source>
</evidence>
<evidence type="ECO:0000256" key="2">
    <source>
        <dbReference type="SAM" id="Phobius"/>
    </source>
</evidence>
<sequence length="236" mass="26404">MVISTSVSSTASITTSSSSMPSPTYTQPPDLSSVDTESIGSTGATLTLRKKEFLTNGRRTSYVQVIVIQLKEDQNLEVSTHEKYSEANIYRDYKVQVEGEPYITAEFNYGTIKFRIGDGKYYSRSVQRQRQAIGSREYYNGELKEGANYAVFQRSFDEYGSYESENFIHFTTKKSSRTAVIIVSVVLVVPLLLILLVFSVDAGCRYISKGQKTTSGTRIKKGHTLITGKETVEQED</sequence>
<name>A0ABN8MZV5_9CNID</name>
<feature type="region of interest" description="Disordered" evidence="1">
    <location>
        <begin position="1"/>
        <end position="38"/>
    </location>
</feature>
<keyword evidence="2" id="KW-1133">Transmembrane helix</keyword>
<comment type="caution">
    <text evidence="3">The sequence shown here is derived from an EMBL/GenBank/DDBJ whole genome shotgun (WGS) entry which is preliminary data.</text>
</comment>
<keyword evidence="4" id="KW-1185">Reference proteome</keyword>
<dbReference type="EMBL" id="CALNXK010000007">
    <property type="protein sequence ID" value="CAH3039587.1"/>
    <property type="molecule type" value="Genomic_DNA"/>
</dbReference>